<dbReference type="GO" id="GO:0032259">
    <property type="term" value="P:methylation"/>
    <property type="evidence" value="ECO:0007669"/>
    <property type="project" value="UniProtKB-KW"/>
</dbReference>
<dbReference type="Pfam" id="PF13649">
    <property type="entry name" value="Methyltransf_25"/>
    <property type="match status" value="1"/>
</dbReference>
<dbReference type="InterPro" id="IPR041698">
    <property type="entry name" value="Methyltransf_25"/>
</dbReference>
<name>A0A378WTL8_9NOCA</name>
<feature type="domain" description="Methyltransferase" evidence="4">
    <location>
        <begin position="33"/>
        <end position="104"/>
    </location>
</feature>
<dbReference type="EMBL" id="UGRU01000001">
    <property type="protein sequence ID" value="SUA43683.1"/>
    <property type="molecule type" value="Genomic_DNA"/>
</dbReference>
<organism evidence="5 6">
    <name type="scientific">Nocardia africana</name>
    <dbReference type="NCBI Taxonomy" id="134964"/>
    <lineage>
        <taxon>Bacteria</taxon>
        <taxon>Bacillati</taxon>
        <taxon>Actinomycetota</taxon>
        <taxon>Actinomycetes</taxon>
        <taxon>Mycobacteriales</taxon>
        <taxon>Nocardiaceae</taxon>
        <taxon>Nocardia</taxon>
    </lineage>
</organism>
<gene>
    <name evidence="5" type="primary">bioC_1</name>
    <name evidence="5" type="ORF">NCTC13184_03053</name>
</gene>
<evidence type="ECO:0000256" key="1">
    <source>
        <dbReference type="ARBA" id="ARBA00022603"/>
    </source>
</evidence>
<reference evidence="5 6" key="1">
    <citation type="submission" date="2018-06" db="EMBL/GenBank/DDBJ databases">
        <authorList>
            <consortium name="Pathogen Informatics"/>
            <person name="Doyle S."/>
        </authorList>
    </citation>
    <scope>NUCLEOTIDE SEQUENCE [LARGE SCALE GENOMIC DNA]</scope>
    <source>
        <strain evidence="5 6">NCTC13184</strain>
    </source>
</reference>
<dbReference type="AlphaFoldDB" id="A0A378WTL8"/>
<dbReference type="GO" id="GO:0102130">
    <property type="term" value="F:malonyl-CoA methyltransferase activity"/>
    <property type="evidence" value="ECO:0007669"/>
    <property type="project" value="UniProtKB-EC"/>
</dbReference>
<dbReference type="InterPro" id="IPR029063">
    <property type="entry name" value="SAM-dependent_MTases_sf"/>
</dbReference>
<dbReference type="RefSeq" id="WP_220185770.1">
    <property type="nucleotide sequence ID" value="NZ_UGRU01000001.1"/>
</dbReference>
<keyword evidence="2 5" id="KW-0808">Transferase</keyword>
<evidence type="ECO:0000313" key="6">
    <source>
        <dbReference type="Proteomes" id="UP000255082"/>
    </source>
</evidence>
<dbReference type="PANTHER" id="PTHR43861">
    <property type="entry name" value="TRANS-ACONITATE 2-METHYLTRANSFERASE-RELATED"/>
    <property type="match status" value="1"/>
</dbReference>
<feature type="compositionally biased region" description="Low complexity" evidence="3">
    <location>
        <begin position="119"/>
        <end position="134"/>
    </location>
</feature>
<accession>A0A378WTL8</accession>
<evidence type="ECO:0000259" key="4">
    <source>
        <dbReference type="Pfam" id="PF13649"/>
    </source>
</evidence>
<keyword evidence="1 5" id="KW-0489">Methyltransferase</keyword>
<evidence type="ECO:0000256" key="2">
    <source>
        <dbReference type="ARBA" id="ARBA00022679"/>
    </source>
</evidence>
<dbReference type="SUPFAM" id="SSF53335">
    <property type="entry name" value="S-adenosyl-L-methionine-dependent methyltransferases"/>
    <property type="match status" value="1"/>
</dbReference>
<protein>
    <submittedName>
        <fullName evidence="5">Malonyl-CoA O-methyltransferase BioC</fullName>
        <ecNumber evidence="5">2.1.1.197</ecNumber>
    </submittedName>
</protein>
<dbReference type="Proteomes" id="UP000255082">
    <property type="component" value="Unassembled WGS sequence"/>
</dbReference>
<dbReference type="CDD" id="cd02440">
    <property type="entry name" value="AdoMet_MTases"/>
    <property type="match status" value="1"/>
</dbReference>
<evidence type="ECO:0000313" key="5">
    <source>
        <dbReference type="EMBL" id="SUA43683.1"/>
    </source>
</evidence>
<dbReference type="EC" id="2.1.1.197" evidence="5"/>
<proteinExistence type="predicted"/>
<feature type="region of interest" description="Disordered" evidence="3">
    <location>
        <begin position="110"/>
        <end position="134"/>
    </location>
</feature>
<dbReference type="Gene3D" id="3.40.50.150">
    <property type="entry name" value="Vaccinia Virus protein VP39"/>
    <property type="match status" value="1"/>
</dbReference>
<evidence type="ECO:0000256" key="3">
    <source>
        <dbReference type="SAM" id="MobiDB-lite"/>
    </source>
</evidence>
<dbReference type="PANTHER" id="PTHR43861:SF1">
    <property type="entry name" value="TRANS-ACONITATE 2-METHYLTRANSFERASE"/>
    <property type="match status" value="1"/>
</dbReference>
<sequence>MGPTYDRTVMDDMDLALLNRLRRPNWECGRRAADLGCGTGRTGRWLRERGVAHIDGVDLSEGMLSVARDRGAHTTLTRADVRDSGLPGGTYDLVICSSSMNIYPTWPRSTPKPGAWQRPAAPSSWSATTLSSSW</sequence>